<sequence>MVYIMGVDGGGSKTYCVICDERGERIGFGLAGCGNYQMVGINDAYHNIQSSIQSALSDASLKIDDISFVQFGLAGADRPKDFAILNNALEKLGFNRWDLVCDTMEGLRTGSPTNIGVVLICGSGTNSAGRNSDGATAQTGGFGYLYGDWAGGYSMAQETFRTAVRSHEMRESPSLLTQEVPKFFGFNSMGELLQDFLDRDVTSVPADLTQLLHQVADKHDPLAISILEKTGKELGLAAISVIKKLGKFETTIPIVLTGSVLQKGKNKSLLDSILTTVKMEISDVELIIPNMEPVYGSVMLAMDHLGLPVTDDIMKKFEEYGGYEK</sequence>
<proteinExistence type="predicted"/>
<dbReference type="Proteomes" id="UP000789845">
    <property type="component" value="Unassembled WGS sequence"/>
</dbReference>
<dbReference type="CDD" id="cd24007">
    <property type="entry name" value="ASKHA_NBD_eukNAGK-like"/>
    <property type="match status" value="1"/>
</dbReference>
<dbReference type="EMBL" id="CAKJTG010000016">
    <property type="protein sequence ID" value="CAG9609126.1"/>
    <property type="molecule type" value="Genomic_DNA"/>
</dbReference>
<evidence type="ECO:0000313" key="2">
    <source>
        <dbReference type="EMBL" id="CAG9609126.1"/>
    </source>
</evidence>
<dbReference type="Gene3D" id="3.30.420.40">
    <property type="match status" value="2"/>
</dbReference>
<feature type="domain" description="ATPase BadF/BadG/BcrA/BcrD type" evidence="1">
    <location>
        <begin position="6"/>
        <end position="301"/>
    </location>
</feature>
<accession>A0A9C7GAQ9</accession>
<dbReference type="AlphaFoldDB" id="A0A9C7GAQ9"/>
<evidence type="ECO:0000259" key="1">
    <source>
        <dbReference type="Pfam" id="PF01869"/>
    </source>
</evidence>
<organism evidence="2 3">
    <name type="scientific">Pseudoneobacillus rhizosphaerae</name>
    <dbReference type="NCBI Taxonomy" id="2880968"/>
    <lineage>
        <taxon>Bacteria</taxon>
        <taxon>Bacillati</taxon>
        <taxon>Bacillota</taxon>
        <taxon>Bacilli</taxon>
        <taxon>Bacillales</taxon>
        <taxon>Bacillaceae</taxon>
        <taxon>Pseudoneobacillus</taxon>
    </lineage>
</organism>
<dbReference type="GO" id="GO:0016301">
    <property type="term" value="F:kinase activity"/>
    <property type="evidence" value="ECO:0007669"/>
    <property type="project" value="UniProtKB-KW"/>
</dbReference>
<name>A0A9C7GAQ9_9BACI</name>
<protein>
    <submittedName>
        <fullName evidence="2">N-acetylmuramic acid/N-acetylglucosamine kinase</fullName>
        <ecNumber evidence="2">2.7.1.-</ecNumber>
    </submittedName>
</protein>
<keyword evidence="3" id="KW-1185">Reference proteome</keyword>
<dbReference type="PANTHER" id="PTHR43190:SF3">
    <property type="entry name" value="N-ACETYL-D-GLUCOSAMINE KINASE"/>
    <property type="match status" value="1"/>
</dbReference>
<dbReference type="InterPro" id="IPR002731">
    <property type="entry name" value="ATPase_BadF"/>
</dbReference>
<keyword evidence="2" id="KW-0418">Kinase</keyword>
<reference evidence="2" key="1">
    <citation type="submission" date="2021-10" db="EMBL/GenBank/DDBJ databases">
        <authorList>
            <person name="Criscuolo A."/>
        </authorList>
    </citation>
    <scope>NUCLEOTIDE SEQUENCE</scope>
    <source>
        <strain evidence="2">CIP111885</strain>
    </source>
</reference>
<dbReference type="InterPro" id="IPR043129">
    <property type="entry name" value="ATPase_NBD"/>
</dbReference>
<dbReference type="RefSeq" id="WP_230497363.1">
    <property type="nucleotide sequence ID" value="NZ_CAKJTG010000016.1"/>
</dbReference>
<dbReference type="InterPro" id="IPR052519">
    <property type="entry name" value="Euk-type_GlcNAc_Kinase"/>
</dbReference>
<dbReference type="EC" id="2.7.1.-" evidence="2"/>
<keyword evidence="2" id="KW-0808">Transferase</keyword>
<dbReference type="SUPFAM" id="SSF53067">
    <property type="entry name" value="Actin-like ATPase domain"/>
    <property type="match status" value="2"/>
</dbReference>
<gene>
    <name evidence="2" type="primary">murK</name>
    <name evidence="2" type="ORF">NEOCIP111885_02867</name>
</gene>
<dbReference type="PANTHER" id="PTHR43190">
    <property type="entry name" value="N-ACETYL-D-GLUCOSAMINE KINASE"/>
    <property type="match status" value="1"/>
</dbReference>
<dbReference type="Pfam" id="PF01869">
    <property type="entry name" value="BcrAD_BadFG"/>
    <property type="match status" value="1"/>
</dbReference>
<evidence type="ECO:0000313" key="3">
    <source>
        <dbReference type="Proteomes" id="UP000789845"/>
    </source>
</evidence>
<comment type="caution">
    <text evidence="2">The sequence shown here is derived from an EMBL/GenBank/DDBJ whole genome shotgun (WGS) entry which is preliminary data.</text>
</comment>